<dbReference type="WBParaSite" id="nRc.2.0.1.t04840-RA">
    <property type="protein sequence ID" value="nRc.2.0.1.t04840-RA"/>
    <property type="gene ID" value="nRc.2.0.1.g04840"/>
</dbReference>
<organism evidence="2 3">
    <name type="scientific">Romanomermis culicivorax</name>
    <name type="common">Nematode worm</name>
    <dbReference type="NCBI Taxonomy" id="13658"/>
    <lineage>
        <taxon>Eukaryota</taxon>
        <taxon>Metazoa</taxon>
        <taxon>Ecdysozoa</taxon>
        <taxon>Nematoda</taxon>
        <taxon>Enoplea</taxon>
        <taxon>Dorylaimia</taxon>
        <taxon>Mermithida</taxon>
        <taxon>Mermithoidea</taxon>
        <taxon>Mermithidae</taxon>
        <taxon>Romanomermis</taxon>
    </lineage>
</organism>
<dbReference type="Proteomes" id="UP000887565">
    <property type="component" value="Unplaced"/>
</dbReference>
<proteinExistence type="predicted"/>
<reference evidence="3" key="1">
    <citation type="submission" date="2022-11" db="UniProtKB">
        <authorList>
            <consortium name="WormBaseParasite"/>
        </authorList>
    </citation>
    <scope>IDENTIFICATION</scope>
</reference>
<evidence type="ECO:0000256" key="1">
    <source>
        <dbReference type="SAM" id="MobiDB-lite"/>
    </source>
</evidence>
<keyword evidence="2" id="KW-1185">Reference proteome</keyword>
<feature type="region of interest" description="Disordered" evidence="1">
    <location>
        <begin position="105"/>
        <end position="147"/>
    </location>
</feature>
<accession>A0A915HTX3</accession>
<dbReference type="AlphaFoldDB" id="A0A915HTX3"/>
<evidence type="ECO:0000313" key="3">
    <source>
        <dbReference type="WBParaSite" id="nRc.2.0.1.t04840-RA"/>
    </source>
</evidence>
<sequence length="194" mass="21256">MSAAAVVEEKIDVNCDGISNQLKDDGGPTVATTTKDIQTNLKNGYYAATIKSASSFLNSSSFKSSVDSDVETQNASSDSDFIFRKNLTPDVTMLLQRMEAINKANEQDCKSVSGGTNSSRKSNDSSDSQNNNSNMMTDGNAQSGQFHGQLSTDELDDLWATWGDLVKNWEVEVKKRPHYIKVKMIIDSQCYVSI</sequence>
<protein>
    <submittedName>
        <fullName evidence="3">Uncharacterized protein</fullName>
    </submittedName>
</protein>
<evidence type="ECO:0000313" key="2">
    <source>
        <dbReference type="Proteomes" id="UP000887565"/>
    </source>
</evidence>
<feature type="compositionally biased region" description="Low complexity" evidence="1">
    <location>
        <begin position="117"/>
        <end position="134"/>
    </location>
</feature>
<feature type="compositionally biased region" description="Polar residues" evidence="1">
    <location>
        <begin position="135"/>
        <end position="147"/>
    </location>
</feature>
<name>A0A915HTX3_ROMCU</name>